<evidence type="ECO:0000256" key="1">
    <source>
        <dbReference type="SAM" id="Phobius"/>
    </source>
</evidence>
<evidence type="ECO:0000313" key="3">
    <source>
        <dbReference type="Proteomes" id="UP000243819"/>
    </source>
</evidence>
<keyword evidence="1" id="KW-0472">Membrane</keyword>
<name>A0A1I0AX35_9FIRM</name>
<proteinExistence type="predicted"/>
<feature type="transmembrane region" description="Helical" evidence="1">
    <location>
        <begin position="54"/>
        <end position="70"/>
    </location>
</feature>
<organism evidence="2 3">
    <name type="scientific">Anaerobranca gottschalkii DSM 13577</name>
    <dbReference type="NCBI Taxonomy" id="1120990"/>
    <lineage>
        <taxon>Bacteria</taxon>
        <taxon>Bacillati</taxon>
        <taxon>Bacillota</taxon>
        <taxon>Clostridia</taxon>
        <taxon>Eubacteriales</taxon>
        <taxon>Proteinivoracaceae</taxon>
        <taxon>Anaerobranca</taxon>
    </lineage>
</organism>
<sequence length="71" mass="8175">MVFIKLLTLFTISLGLVVLSEFIINRNNPLTFEVGESYLKKAIKSARLGNNLSFIFWLNLLMILLIILYNI</sequence>
<evidence type="ECO:0000313" key="2">
    <source>
        <dbReference type="EMBL" id="SES98959.1"/>
    </source>
</evidence>
<dbReference type="STRING" id="1120990.SAMN03080614_102815"/>
<keyword evidence="1" id="KW-1133">Transmembrane helix</keyword>
<keyword evidence="1" id="KW-0812">Transmembrane</keyword>
<dbReference type="AlphaFoldDB" id="A0A1I0AX35"/>
<dbReference type="Proteomes" id="UP000243819">
    <property type="component" value="Unassembled WGS sequence"/>
</dbReference>
<keyword evidence="3" id="KW-1185">Reference proteome</keyword>
<protein>
    <submittedName>
        <fullName evidence="2">Uncharacterized protein</fullName>
    </submittedName>
</protein>
<gene>
    <name evidence="2" type="ORF">SAMN03080614_102815</name>
</gene>
<dbReference type="EMBL" id="FOIF01000028">
    <property type="protein sequence ID" value="SES98959.1"/>
    <property type="molecule type" value="Genomic_DNA"/>
</dbReference>
<accession>A0A1I0AX35</accession>
<reference evidence="3" key="1">
    <citation type="submission" date="2016-10" db="EMBL/GenBank/DDBJ databases">
        <authorList>
            <person name="Varghese N."/>
            <person name="Submissions S."/>
        </authorList>
    </citation>
    <scope>NUCLEOTIDE SEQUENCE [LARGE SCALE GENOMIC DNA]</scope>
    <source>
        <strain evidence="3">DSM 13577</strain>
    </source>
</reference>